<reference evidence="1 2" key="1">
    <citation type="submission" date="2014-04" db="EMBL/GenBank/DDBJ databases">
        <authorList>
            <consortium name="DOE Joint Genome Institute"/>
            <person name="Kuo A."/>
            <person name="Tarkka M."/>
            <person name="Buscot F."/>
            <person name="Kohler A."/>
            <person name="Nagy L.G."/>
            <person name="Floudas D."/>
            <person name="Copeland A."/>
            <person name="Barry K.W."/>
            <person name="Cichocki N."/>
            <person name="Veneault-Fourrey C."/>
            <person name="LaButti K."/>
            <person name="Lindquist E.A."/>
            <person name="Lipzen A."/>
            <person name="Lundell T."/>
            <person name="Morin E."/>
            <person name="Murat C."/>
            <person name="Sun H."/>
            <person name="Tunlid A."/>
            <person name="Henrissat B."/>
            <person name="Grigoriev I.V."/>
            <person name="Hibbett D.S."/>
            <person name="Martin F."/>
            <person name="Nordberg H.P."/>
            <person name="Cantor M.N."/>
            <person name="Hua S.X."/>
        </authorList>
    </citation>
    <scope>NUCLEOTIDE SEQUENCE [LARGE SCALE GENOMIC DNA]</scope>
    <source>
        <strain evidence="1 2">F 1598</strain>
    </source>
</reference>
<dbReference type="InterPro" id="IPR022234">
    <property type="entry name" value="DUF3759"/>
</dbReference>
<organism evidence="1 2">
    <name type="scientific">Piloderma croceum (strain F 1598)</name>
    <dbReference type="NCBI Taxonomy" id="765440"/>
    <lineage>
        <taxon>Eukaryota</taxon>
        <taxon>Fungi</taxon>
        <taxon>Dikarya</taxon>
        <taxon>Basidiomycota</taxon>
        <taxon>Agaricomycotina</taxon>
        <taxon>Agaricomycetes</taxon>
        <taxon>Agaricomycetidae</taxon>
        <taxon>Atheliales</taxon>
        <taxon>Atheliaceae</taxon>
        <taxon>Piloderma</taxon>
    </lineage>
</organism>
<dbReference type="PANTHER" id="PTHR37450:SF1">
    <property type="entry name" value="CIPC PROTEIN"/>
    <property type="match status" value="1"/>
</dbReference>
<accession>A0A0C3FLH0</accession>
<reference evidence="2" key="2">
    <citation type="submission" date="2015-01" db="EMBL/GenBank/DDBJ databases">
        <title>Evolutionary Origins and Diversification of the Mycorrhizal Mutualists.</title>
        <authorList>
            <consortium name="DOE Joint Genome Institute"/>
            <consortium name="Mycorrhizal Genomics Consortium"/>
            <person name="Kohler A."/>
            <person name="Kuo A."/>
            <person name="Nagy L.G."/>
            <person name="Floudas D."/>
            <person name="Copeland A."/>
            <person name="Barry K.W."/>
            <person name="Cichocki N."/>
            <person name="Veneault-Fourrey C."/>
            <person name="LaButti K."/>
            <person name="Lindquist E.A."/>
            <person name="Lipzen A."/>
            <person name="Lundell T."/>
            <person name="Morin E."/>
            <person name="Murat C."/>
            <person name="Riley R."/>
            <person name="Ohm R."/>
            <person name="Sun H."/>
            <person name="Tunlid A."/>
            <person name="Henrissat B."/>
            <person name="Grigoriev I.V."/>
            <person name="Hibbett D.S."/>
            <person name="Martin F."/>
        </authorList>
    </citation>
    <scope>NUCLEOTIDE SEQUENCE [LARGE SCALE GENOMIC DNA]</scope>
    <source>
        <strain evidence="2">F 1598</strain>
    </source>
</reference>
<sequence length="125" mass="14065">MPAWLHKDSQEVKDYEAVEAMPHENKAHLSHELIAAAAAGFAAHQMQSSHDGTGRHGLRERHHHKLLVDSAAALAAGYATKLVETKGRDYWDEHHQAVTEQAKEKTIQTMRNTEEEDWQGVTVDH</sequence>
<gene>
    <name evidence="1" type="ORF">PILCRDRAFT_817704</name>
</gene>
<keyword evidence="2" id="KW-1185">Reference proteome</keyword>
<dbReference type="PANTHER" id="PTHR37450">
    <property type="entry name" value="CIPC PROTEIN"/>
    <property type="match status" value="1"/>
</dbReference>
<evidence type="ECO:0000313" key="2">
    <source>
        <dbReference type="Proteomes" id="UP000054166"/>
    </source>
</evidence>
<proteinExistence type="predicted"/>
<dbReference type="Proteomes" id="UP000054166">
    <property type="component" value="Unassembled WGS sequence"/>
</dbReference>
<dbReference type="HOGENOM" id="CLU_2085654_0_0_1"/>
<name>A0A0C3FLH0_PILCF</name>
<dbReference type="InParanoid" id="A0A0C3FLH0"/>
<dbReference type="EMBL" id="KN832986">
    <property type="protein sequence ID" value="KIM84890.1"/>
    <property type="molecule type" value="Genomic_DNA"/>
</dbReference>
<dbReference type="AlphaFoldDB" id="A0A0C3FLH0"/>
<dbReference type="Pfam" id="PF12585">
    <property type="entry name" value="DUF3759"/>
    <property type="match status" value="1"/>
</dbReference>
<protein>
    <submittedName>
        <fullName evidence="1">Uncharacterized protein</fullName>
    </submittedName>
</protein>
<evidence type="ECO:0000313" key="1">
    <source>
        <dbReference type="EMBL" id="KIM84890.1"/>
    </source>
</evidence>